<dbReference type="OrthoDB" id="9790554at2"/>
<dbReference type="SUPFAM" id="SSF52833">
    <property type="entry name" value="Thioredoxin-like"/>
    <property type="match status" value="1"/>
</dbReference>
<evidence type="ECO:0000313" key="2">
    <source>
        <dbReference type="EMBL" id="TQL68421.1"/>
    </source>
</evidence>
<dbReference type="EMBL" id="VFOV01000001">
    <property type="protein sequence ID" value="TQL68421.1"/>
    <property type="molecule type" value="Genomic_DNA"/>
</dbReference>
<dbReference type="Pfam" id="PF03960">
    <property type="entry name" value="ArsC"/>
    <property type="match status" value="1"/>
</dbReference>
<sequence length="116" mass="13304">MDQITVYEKPTCTTCRNLFTLLKQEGIDFEKVDYHVLGLRAEEVKDILAKTGLSAREVLRKGEPVYKELNLAKRDLSEDELIGLMVEHPELMQRPIVLKGDRGVLARPIDKVREIL</sequence>
<evidence type="ECO:0000256" key="1">
    <source>
        <dbReference type="PROSITE-ProRule" id="PRU01282"/>
    </source>
</evidence>
<dbReference type="PANTHER" id="PTHR30041">
    <property type="entry name" value="ARSENATE REDUCTASE"/>
    <property type="match status" value="1"/>
</dbReference>
<dbReference type="PANTHER" id="PTHR30041:SF4">
    <property type="entry name" value="ARSENATE REDUCTASE"/>
    <property type="match status" value="1"/>
</dbReference>
<dbReference type="PROSITE" id="PS51353">
    <property type="entry name" value="ARSC"/>
    <property type="match status" value="1"/>
</dbReference>
<proteinExistence type="inferred from homology"/>
<comment type="caution">
    <text evidence="2">The sequence shown here is derived from an EMBL/GenBank/DDBJ whole genome shotgun (WGS) entry which is preliminary data.</text>
</comment>
<dbReference type="InterPro" id="IPR006660">
    <property type="entry name" value="Arsenate_reductase-like"/>
</dbReference>
<dbReference type="AlphaFoldDB" id="A0A543A738"/>
<gene>
    <name evidence="2" type="ORF">FB381_2310</name>
</gene>
<name>A0A543A738_9ACTN</name>
<organism evidence="2 3">
    <name type="scientific">Nocardioides albertanoniae</name>
    <dbReference type="NCBI Taxonomy" id="1175486"/>
    <lineage>
        <taxon>Bacteria</taxon>
        <taxon>Bacillati</taxon>
        <taxon>Actinomycetota</taxon>
        <taxon>Actinomycetes</taxon>
        <taxon>Propionibacteriales</taxon>
        <taxon>Nocardioidaceae</taxon>
        <taxon>Nocardioides</taxon>
    </lineage>
</organism>
<evidence type="ECO:0000313" key="3">
    <source>
        <dbReference type="Proteomes" id="UP000320209"/>
    </source>
</evidence>
<dbReference type="Gene3D" id="3.40.30.10">
    <property type="entry name" value="Glutaredoxin"/>
    <property type="match status" value="1"/>
</dbReference>
<dbReference type="InterPro" id="IPR036249">
    <property type="entry name" value="Thioredoxin-like_sf"/>
</dbReference>
<reference evidence="2 3" key="1">
    <citation type="submission" date="2019-06" db="EMBL/GenBank/DDBJ databases">
        <title>Sequencing the genomes of 1000 actinobacteria strains.</title>
        <authorList>
            <person name="Klenk H.-P."/>
        </authorList>
    </citation>
    <scope>NUCLEOTIDE SEQUENCE [LARGE SCALE GENOMIC DNA]</scope>
    <source>
        <strain evidence="2 3">DSM 25218</strain>
    </source>
</reference>
<dbReference type="Proteomes" id="UP000320209">
    <property type="component" value="Unassembled WGS sequence"/>
</dbReference>
<comment type="similarity">
    <text evidence="1">Belongs to the ArsC family.</text>
</comment>
<keyword evidence="3" id="KW-1185">Reference proteome</keyword>
<protein>
    <submittedName>
        <fullName evidence="2">Arsenate reductase</fullName>
    </submittedName>
</protein>
<accession>A0A543A738</accession>
<dbReference type="RefSeq" id="WP_141780420.1">
    <property type="nucleotide sequence ID" value="NZ_VFOV01000001.1"/>
</dbReference>